<reference evidence="3" key="1">
    <citation type="submission" date="2016-10" db="EMBL/GenBank/DDBJ databases">
        <title>Genome sequence of Streptomyces mangrovisoli MUSC 149.</title>
        <authorList>
            <person name="Lee L.-H."/>
            <person name="Ser H.-L."/>
        </authorList>
    </citation>
    <scope>NUCLEOTIDE SEQUENCE [LARGE SCALE GENOMIC DNA]</scope>
    <source>
        <strain evidence="3">MUSC 149</strain>
    </source>
</reference>
<name>A0A1J4P4T9_9ACTN</name>
<evidence type="ECO:0000313" key="3">
    <source>
        <dbReference type="EMBL" id="OIJ68478.1"/>
    </source>
</evidence>
<feature type="domain" description="Pyridoxamine 5'-phosphate oxidase N-terminal" evidence="2">
    <location>
        <begin position="2"/>
        <end position="113"/>
    </location>
</feature>
<sequence length="135" mass="14641">MTAFIRRHGDGVFSTLGPDGSPQSAYLTLAATDRGEIVLDARETSRKVANLRRDGRVSVVVGGRDGVTLQAEGLADIPSGDERQRCADAYREAFPEFAPSLEDPAIVVVRVKILWARLGDFRPSTALVQETSGLW</sequence>
<evidence type="ECO:0000256" key="1">
    <source>
        <dbReference type="ARBA" id="ARBA00023002"/>
    </source>
</evidence>
<keyword evidence="4" id="KW-1185">Reference proteome</keyword>
<dbReference type="GO" id="GO:0016627">
    <property type="term" value="F:oxidoreductase activity, acting on the CH-CH group of donors"/>
    <property type="evidence" value="ECO:0007669"/>
    <property type="project" value="TreeGrafter"/>
</dbReference>
<dbReference type="Pfam" id="PF01243">
    <property type="entry name" value="PNPOx_N"/>
    <property type="match status" value="1"/>
</dbReference>
<dbReference type="EMBL" id="LAVA02000016">
    <property type="protein sequence ID" value="OIJ68478.1"/>
    <property type="molecule type" value="Genomic_DNA"/>
</dbReference>
<dbReference type="InterPro" id="IPR052019">
    <property type="entry name" value="F420H2_bilvrd_red/Heme_oxyg"/>
</dbReference>
<proteinExistence type="predicted"/>
<dbReference type="PANTHER" id="PTHR35176">
    <property type="entry name" value="HEME OXYGENASE HI_0854-RELATED"/>
    <property type="match status" value="1"/>
</dbReference>
<dbReference type="InterPro" id="IPR012349">
    <property type="entry name" value="Split_barrel_FMN-bd"/>
</dbReference>
<organism evidence="3 4">
    <name type="scientific">Streptomyces mangrovisoli</name>
    <dbReference type="NCBI Taxonomy" id="1428628"/>
    <lineage>
        <taxon>Bacteria</taxon>
        <taxon>Bacillati</taxon>
        <taxon>Actinomycetota</taxon>
        <taxon>Actinomycetes</taxon>
        <taxon>Kitasatosporales</taxon>
        <taxon>Streptomycetaceae</taxon>
        <taxon>Streptomyces</taxon>
    </lineage>
</organism>
<dbReference type="GO" id="GO:0070967">
    <property type="term" value="F:coenzyme F420 binding"/>
    <property type="evidence" value="ECO:0007669"/>
    <property type="project" value="TreeGrafter"/>
</dbReference>
<dbReference type="AlphaFoldDB" id="A0A1J4P4T9"/>
<dbReference type="Gene3D" id="2.30.110.10">
    <property type="entry name" value="Electron Transport, Fmn-binding Protein, Chain A"/>
    <property type="match status" value="1"/>
</dbReference>
<dbReference type="InterPro" id="IPR011576">
    <property type="entry name" value="Pyridox_Oxase_N"/>
</dbReference>
<dbReference type="STRING" id="1428628.WN71_007860"/>
<keyword evidence="1" id="KW-0560">Oxidoreductase</keyword>
<dbReference type="SUPFAM" id="SSF50475">
    <property type="entry name" value="FMN-binding split barrel"/>
    <property type="match status" value="1"/>
</dbReference>
<protein>
    <recommendedName>
        <fullName evidence="2">Pyridoxamine 5'-phosphate oxidase N-terminal domain-containing protein</fullName>
    </recommendedName>
</protein>
<dbReference type="GO" id="GO:0005829">
    <property type="term" value="C:cytosol"/>
    <property type="evidence" value="ECO:0007669"/>
    <property type="project" value="TreeGrafter"/>
</dbReference>
<evidence type="ECO:0000259" key="2">
    <source>
        <dbReference type="Pfam" id="PF01243"/>
    </source>
</evidence>
<gene>
    <name evidence="3" type="ORF">WN71_007860</name>
</gene>
<accession>A0A1J4P4T9</accession>
<evidence type="ECO:0000313" key="4">
    <source>
        <dbReference type="Proteomes" id="UP000034196"/>
    </source>
</evidence>
<comment type="caution">
    <text evidence="3">The sequence shown here is derived from an EMBL/GenBank/DDBJ whole genome shotgun (WGS) entry which is preliminary data.</text>
</comment>
<dbReference type="Proteomes" id="UP000034196">
    <property type="component" value="Unassembled WGS sequence"/>
</dbReference>
<dbReference type="PANTHER" id="PTHR35176:SF2">
    <property type="entry name" value="F420H(2)-DEPENDENT REDUCTASE RV1155"/>
    <property type="match status" value="1"/>
</dbReference>